<evidence type="ECO:0000256" key="3">
    <source>
        <dbReference type="ARBA" id="ARBA00022741"/>
    </source>
</evidence>
<dbReference type="EMBL" id="JAPWDV010000001">
    <property type="protein sequence ID" value="KAJ6224155.1"/>
    <property type="molecule type" value="Genomic_DNA"/>
</dbReference>
<dbReference type="InterPro" id="IPR011009">
    <property type="entry name" value="Kinase-like_dom_sf"/>
</dbReference>
<protein>
    <recommendedName>
        <fullName evidence="7">Protein kinase domain-containing protein</fullName>
    </recommendedName>
</protein>
<evidence type="ECO:0000313" key="8">
    <source>
        <dbReference type="EMBL" id="KAJ6224155.1"/>
    </source>
</evidence>
<evidence type="ECO:0000256" key="1">
    <source>
        <dbReference type="ARBA" id="ARBA00022527"/>
    </source>
</evidence>
<keyword evidence="4" id="KW-0418">Kinase</keyword>
<evidence type="ECO:0000256" key="2">
    <source>
        <dbReference type="ARBA" id="ARBA00022679"/>
    </source>
</evidence>
<dbReference type="GO" id="GO:0004674">
    <property type="term" value="F:protein serine/threonine kinase activity"/>
    <property type="evidence" value="ECO:0007669"/>
    <property type="project" value="UniProtKB-KW"/>
</dbReference>
<dbReference type="AlphaFoldDB" id="A0A9Q0RRZ8"/>
<dbReference type="Gene3D" id="2.160.20.80">
    <property type="entry name" value="E3 ubiquitin-protein ligase SopA"/>
    <property type="match status" value="1"/>
</dbReference>
<dbReference type="GO" id="GO:0005524">
    <property type="term" value="F:ATP binding"/>
    <property type="evidence" value="ECO:0007669"/>
    <property type="project" value="UniProtKB-KW"/>
</dbReference>
<feature type="region of interest" description="Disordered" evidence="6">
    <location>
        <begin position="526"/>
        <end position="550"/>
    </location>
</feature>
<reference evidence="8" key="1">
    <citation type="submission" date="2022-12" db="EMBL/GenBank/DDBJ databases">
        <title>Genome assemblies of Blomia tropicalis.</title>
        <authorList>
            <person name="Cui Y."/>
        </authorList>
    </citation>
    <scope>NUCLEOTIDE SEQUENCE</scope>
    <source>
        <tissue evidence="8">Adult mites</tissue>
    </source>
</reference>
<organism evidence="8 9">
    <name type="scientific">Blomia tropicalis</name>
    <name type="common">Mite</name>
    <dbReference type="NCBI Taxonomy" id="40697"/>
    <lineage>
        <taxon>Eukaryota</taxon>
        <taxon>Metazoa</taxon>
        <taxon>Ecdysozoa</taxon>
        <taxon>Arthropoda</taxon>
        <taxon>Chelicerata</taxon>
        <taxon>Arachnida</taxon>
        <taxon>Acari</taxon>
        <taxon>Acariformes</taxon>
        <taxon>Sarcoptiformes</taxon>
        <taxon>Astigmata</taxon>
        <taxon>Glycyphagoidea</taxon>
        <taxon>Echimyopodidae</taxon>
        <taxon>Blomia</taxon>
    </lineage>
</organism>
<evidence type="ECO:0000256" key="4">
    <source>
        <dbReference type="ARBA" id="ARBA00022777"/>
    </source>
</evidence>
<dbReference type="Proteomes" id="UP001142055">
    <property type="component" value="Chromosome 1"/>
</dbReference>
<dbReference type="SUPFAM" id="SSF141571">
    <property type="entry name" value="Pentapeptide repeat-like"/>
    <property type="match status" value="1"/>
</dbReference>
<keyword evidence="2" id="KW-0808">Transferase</keyword>
<dbReference type="GO" id="GO:0005737">
    <property type="term" value="C:cytoplasm"/>
    <property type="evidence" value="ECO:0007669"/>
    <property type="project" value="TreeGrafter"/>
</dbReference>
<evidence type="ECO:0000256" key="6">
    <source>
        <dbReference type="SAM" id="MobiDB-lite"/>
    </source>
</evidence>
<feature type="region of interest" description="Disordered" evidence="6">
    <location>
        <begin position="1"/>
        <end position="25"/>
    </location>
</feature>
<evidence type="ECO:0000259" key="7">
    <source>
        <dbReference type="PROSITE" id="PS50011"/>
    </source>
</evidence>
<dbReference type="PANTHER" id="PTHR24346:SF82">
    <property type="entry name" value="KP78A-RELATED"/>
    <property type="match status" value="1"/>
</dbReference>
<keyword evidence="9" id="KW-1185">Reference proteome</keyword>
<keyword evidence="5" id="KW-0067">ATP-binding</keyword>
<name>A0A9Q0RRZ8_BLOTA</name>
<dbReference type="InterPro" id="IPR000719">
    <property type="entry name" value="Prot_kinase_dom"/>
</dbReference>
<sequence>MPYFERSWKQNVVPRDQSSQSKPERTNIRTIPLMESGELIKQGKKAVEALTKECFEPPNPVELNSTMINQFQDTLSKKVEALSNQPGADPIVEGQSYQFDLYKVDTSEPIFIGKYSSIFHCTKPGVDFPLANRRFRTSALIDPKDDSYLKVLRHLGKQSPFIIATLDIFVDKQNELLIFQEYADLGNGYDLLRNNFKINEPLVQQWAKDIYFAMDFLGNMGICHRSIYPKHLLFCQRSDRVIAKLNGFRDAIVYWDPVENDIIYQQCQPISKALSFHAPESYGNDTDVFDPIQADIWSYGATWFYLITQTYPFRLNDPNLDLLIRNSVAAITEYSDSVKSWLYSLLRTNTLERVDFKAIIEDDWFQRGNTLEDDKVATLNDTTNVPTNNLQPTTLNDINVPVNNLPPATLNGSNVPINNIQLANLIGGGVPTIHFQPATLNGGSIPISFQPAALNGGNVQTINLQPTTFNSSNVQPINLQPATLDGSNVSANNLQTTTMNVDNVPTDNLQPATLIGGNVLANNLQPTTLDGGNVPANNLQSTTSDGQAQK</sequence>
<dbReference type="PROSITE" id="PS50011">
    <property type="entry name" value="PROTEIN_KINASE_DOM"/>
    <property type="match status" value="1"/>
</dbReference>
<evidence type="ECO:0000313" key="9">
    <source>
        <dbReference type="Proteomes" id="UP001142055"/>
    </source>
</evidence>
<dbReference type="PANTHER" id="PTHR24346">
    <property type="entry name" value="MAP/MICROTUBULE AFFINITY-REGULATING KINASE"/>
    <property type="match status" value="1"/>
</dbReference>
<feature type="domain" description="Protein kinase" evidence="7">
    <location>
        <begin position="104"/>
        <end position="365"/>
    </location>
</feature>
<proteinExistence type="predicted"/>
<dbReference type="SMART" id="SM00220">
    <property type="entry name" value="S_TKc"/>
    <property type="match status" value="1"/>
</dbReference>
<dbReference type="GO" id="GO:0035556">
    <property type="term" value="P:intracellular signal transduction"/>
    <property type="evidence" value="ECO:0007669"/>
    <property type="project" value="TreeGrafter"/>
</dbReference>
<dbReference type="Pfam" id="PF00069">
    <property type="entry name" value="Pkinase"/>
    <property type="match status" value="1"/>
</dbReference>
<keyword evidence="3" id="KW-0547">Nucleotide-binding</keyword>
<evidence type="ECO:0000256" key="5">
    <source>
        <dbReference type="ARBA" id="ARBA00022840"/>
    </source>
</evidence>
<accession>A0A9Q0RRZ8</accession>
<dbReference type="Gene3D" id="1.10.510.10">
    <property type="entry name" value="Transferase(Phosphotransferase) domain 1"/>
    <property type="match status" value="1"/>
</dbReference>
<gene>
    <name evidence="8" type="ORF">RDWZM_002700</name>
</gene>
<dbReference type="SUPFAM" id="SSF56112">
    <property type="entry name" value="Protein kinase-like (PK-like)"/>
    <property type="match status" value="1"/>
</dbReference>
<keyword evidence="1" id="KW-0723">Serine/threonine-protein kinase</keyword>
<comment type="caution">
    <text evidence="8">The sequence shown here is derived from an EMBL/GenBank/DDBJ whole genome shotgun (WGS) entry which is preliminary data.</text>
</comment>